<comment type="caution">
    <text evidence="2">The sequence shown here is derived from an EMBL/GenBank/DDBJ whole genome shotgun (WGS) entry which is preliminary data.</text>
</comment>
<feature type="domain" description="Hemerythrin-like" evidence="1">
    <location>
        <begin position="35"/>
        <end position="135"/>
    </location>
</feature>
<feature type="non-terminal residue" evidence="2">
    <location>
        <position position="1"/>
    </location>
</feature>
<protein>
    <recommendedName>
        <fullName evidence="1">Hemerythrin-like domain-containing protein</fullName>
    </recommendedName>
</protein>
<sequence length="227" mass="26446">FSWETTPMPLIPTPISQTNATDQYKYVASKMAIVHDCIIRALNSIYLQAPHIPASEYPNFIAYSLAAYRGLCAHHAGEEEMFSPELERLTGEQGLMDENVDGHRRFHNALGEWDAWLEAYQKNEQRFDAERCIRMMDSFMPARFPDLDLRKMMKEEGEKVLGSMSKTDLLPVFLLNHDVGFEDGRHNFPPVPPPVRWVLREVCGRWRSEWWKFATCGYDGRVREVRY</sequence>
<dbReference type="EMBL" id="ML978163">
    <property type="protein sequence ID" value="KAF2034083.1"/>
    <property type="molecule type" value="Genomic_DNA"/>
</dbReference>
<dbReference type="PANTHER" id="PTHR38048:SF2">
    <property type="entry name" value="HEMERYTHRIN-LIKE DOMAIN-CONTAINING PROTEIN"/>
    <property type="match status" value="1"/>
</dbReference>
<name>A0A9P4LQC4_9PLEO</name>
<reference evidence="2" key="1">
    <citation type="journal article" date="2020" name="Stud. Mycol.">
        <title>101 Dothideomycetes genomes: a test case for predicting lifestyles and emergence of pathogens.</title>
        <authorList>
            <person name="Haridas S."/>
            <person name="Albert R."/>
            <person name="Binder M."/>
            <person name="Bloem J."/>
            <person name="Labutti K."/>
            <person name="Salamov A."/>
            <person name="Andreopoulos B."/>
            <person name="Baker S."/>
            <person name="Barry K."/>
            <person name="Bills G."/>
            <person name="Bluhm B."/>
            <person name="Cannon C."/>
            <person name="Castanera R."/>
            <person name="Culley D."/>
            <person name="Daum C."/>
            <person name="Ezra D."/>
            <person name="Gonzalez J."/>
            <person name="Henrissat B."/>
            <person name="Kuo A."/>
            <person name="Liang C."/>
            <person name="Lipzen A."/>
            <person name="Lutzoni F."/>
            <person name="Magnuson J."/>
            <person name="Mondo S."/>
            <person name="Nolan M."/>
            <person name="Ohm R."/>
            <person name="Pangilinan J."/>
            <person name="Park H.-J."/>
            <person name="Ramirez L."/>
            <person name="Alfaro M."/>
            <person name="Sun H."/>
            <person name="Tritt A."/>
            <person name="Yoshinaga Y."/>
            <person name="Zwiers L.-H."/>
            <person name="Turgeon B."/>
            <person name="Goodwin S."/>
            <person name="Spatafora J."/>
            <person name="Crous P."/>
            <person name="Grigoriev I."/>
        </authorList>
    </citation>
    <scope>NUCLEOTIDE SEQUENCE</scope>
    <source>
        <strain evidence="2">CBS 110217</strain>
    </source>
</reference>
<feature type="non-terminal residue" evidence="2">
    <location>
        <position position="227"/>
    </location>
</feature>
<organism evidence="2 3">
    <name type="scientific">Setomelanomma holmii</name>
    <dbReference type="NCBI Taxonomy" id="210430"/>
    <lineage>
        <taxon>Eukaryota</taxon>
        <taxon>Fungi</taxon>
        <taxon>Dikarya</taxon>
        <taxon>Ascomycota</taxon>
        <taxon>Pezizomycotina</taxon>
        <taxon>Dothideomycetes</taxon>
        <taxon>Pleosporomycetidae</taxon>
        <taxon>Pleosporales</taxon>
        <taxon>Pleosporineae</taxon>
        <taxon>Phaeosphaeriaceae</taxon>
        <taxon>Setomelanomma</taxon>
    </lineage>
</organism>
<dbReference type="Gene3D" id="1.20.120.520">
    <property type="entry name" value="nmb1532 protein domain like"/>
    <property type="match status" value="1"/>
</dbReference>
<dbReference type="AlphaFoldDB" id="A0A9P4LQC4"/>
<dbReference type="InterPro" id="IPR012312">
    <property type="entry name" value="Hemerythrin-like"/>
</dbReference>
<dbReference type="PANTHER" id="PTHR38048">
    <property type="entry name" value="EXPRESSED PROTEIN"/>
    <property type="match status" value="1"/>
</dbReference>
<evidence type="ECO:0000313" key="2">
    <source>
        <dbReference type="EMBL" id="KAF2034083.1"/>
    </source>
</evidence>
<evidence type="ECO:0000313" key="3">
    <source>
        <dbReference type="Proteomes" id="UP000799777"/>
    </source>
</evidence>
<evidence type="ECO:0000259" key="1">
    <source>
        <dbReference type="Pfam" id="PF01814"/>
    </source>
</evidence>
<dbReference type="Proteomes" id="UP000799777">
    <property type="component" value="Unassembled WGS sequence"/>
</dbReference>
<dbReference type="OrthoDB" id="58416at2759"/>
<dbReference type="Pfam" id="PF01814">
    <property type="entry name" value="Hemerythrin"/>
    <property type="match status" value="1"/>
</dbReference>
<dbReference type="InterPro" id="IPR053206">
    <property type="entry name" value="Dimeric_xanthone_biosynth"/>
</dbReference>
<proteinExistence type="predicted"/>
<gene>
    <name evidence="2" type="ORF">EK21DRAFT_43314</name>
</gene>
<accession>A0A9P4LQC4</accession>
<keyword evidence="3" id="KW-1185">Reference proteome</keyword>